<keyword evidence="2" id="KW-1185">Reference proteome</keyword>
<dbReference type="Proteomes" id="UP001161691">
    <property type="component" value="Unassembled WGS sequence"/>
</dbReference>
<name>A0ABT6TGB4_9BACL</name>
<dbReference type="EMBL" id="JAGRPV010000001">
    <property type="protein sequence ID" value="MDI4645866.1"/>
    <property type="molecule type" value="Genomic_DNA"/>
</dbReference>
<proteinExistence type="predicted"/>
<gene>
    <name evidence="1" type="ORF">KB449_12890</name>
</gene>
<evidence type="ECO:0000313" key="2">
    <source>
        <dbReference type="Proteomes" id="UP001161691"/>
    </source>
</evidence>
<organism evidence="1 2">
    <name type="scientific">Cohnella hashimotonis</name>
    <dbReference type="NCBI Taxonomy" id="2826895"/>
    <lineage>
        <taxon>Bacteria</taxon>
        <taxon>Bacillati</taxon>
        <taxon>Bacillota</taxon>
        <taxon>Bacilli</taxon>
        <taxon>Bacillales</taxon>
        <taxon>Paenibacillaceae</taxon>
        <taxon>Cohnella</taxon>
    </lineage>
</organism>
<reference evidence="1" key="1">
    <citation type="submission" date="2023-04" db="EMBL/GenBank/DDBJ databases">
        <title>Comparative genomic analysis of Cohnella hashimotonis sp. nov., isolated from the International Space Station.</title>
        <authorList>
            <person name="Venkateswaran K."/>
            <person name="Simpson A."/>
        </authorList>
    </citation>
    <scope>NUCLEOTIDE SEQUENCE</scope>
    <source>
        <strain evidence="1">F6_2S_P_1</strain>
    </source>
</reference>
<protein>
    <submittedName>
        <fullName evidence="1">Uncharacterized protein</fullName>
    </submittedName>
</protein>
<evidence type="ECO:0000313" key="1">
    <source>
        <dbReference type="EMBL" id="MDI4645866.1"/>
    </source>
</evidence>
<dbReference type="RefSeq" id="WP_282908765.1">
    <property type="nucleotide sequence ID" value="NZ_JAGRPV010000001.1"/>
</dbReference>
<accession>A0ABT6TGB4</accession>
<comment type="caution">
    <text evidence="1">The sequence shown here is derived from an EMBL/GenBank/DDBJ whole genome shotgun (WGS) entry which is preliminary data.</text>
</comment>
<sequence length="70" mass="7402">MAKTPMLFILAICLMVVVFFGYTLSIRESEPAIQPNITVVPASNATANTLLVNPGGPAIKEVQPTASNTK</sequence>